<reference evidence="1 2" key="1">
    <citation type="journal article" date="2011" name="PLoS Genet.">
        <title>Azospirillum genomes reveal transition of bacteria from aquatic to terrestrial environments.</title>
        <authorList>
            <person name="Wisniewski-Dye F."/>
            <person name="Borziak K."/>
            <person name="Khalsa-Moyers G."/>
            <person name="Alexandre G."/>
            <person name="Sukharnikov L.O."/>
            <person name="Wuichet K."/>
            <person name="Hurst G.B."/>
            <person name="McDonald W.H."/>
            <person name="Robertson J.S."/>
            <person name="Barbe V."/>
            <person name="Calteau A."/>
            <person name="Rouy Z."/>
            <person name="Mangenot S."/>
            <person name="Prigent-Combaret C."/>
            <person name="Normand P."/>
            <person name="Boyer M."/>
            <person name="Siguier P."/>
            <person name="Dessaux Y."/>
            <person name="Elmerich C."/>
            <person name="Condemine G."/>
            <person name="Krishnen G."/>
            <person name="Kennedy I."/>
            <person name="Paterson A.H."/>
            <person name="Gonzalez V."/>
            <person name="Mavingui P."/>
            <person name="Zhulin I.B."/>
        </authorList>
    </citation>
    <scope>NUCLEOTIDE SEQUENCE [LARGE SCALE GENOMIC DNA]</scope>
    <source>
        <strain evidence="1 2">Sp245</strain>
    </source>
</reference>
<protein>
    <submittedName>
        <fullName evidence="1">Uncharacterized protein</fullName>
    </submittedName>
</protein>
<evidence type="ECO:0000313" key="2">
    <source>
        <dbReference type="Proteomes" id="UP000007319"/>
    </source>
</evidence>
<evidence type="ECO:0000313" key="1">
    <source>
        <dbReference type="EMBL" id="CCC97577.1"/>
    </source>
</evidence>
<dbReference type="EMBL" id="HE577327">
    <property type="protein sequence ID" value="CCC97577.1"/>
    <property type="molecule type" value="Genomic_DNA"/>
</dbReference>
<proteinExistence type="predicted"/>
<dbReference type="Proteomes" id="UP000007319">
    <property type="component" value="Chromosome"/>
</dbReference>
<keyword evidence="2" id="KW-1185">Reference proteome</keyword>
<organism evidence="1 2">
    <name type="scientific">Azospirillum baldaniorum</name>
    <dbReference type="NCBI Taxonomy" id="1064539"/>
    <lineage>
        <taxon>Bacteria</taxon>
        <taxon>Pseudomonadati</taxon>
        <taxon>Pseudomonadota</taxon>
        <taxon>Alphaproteobacteria</taxon>
        <taxon>Rhodospirillales</taxon>
        <taxon>Azospirillaceae</taxon>
        <taxon>Azospirillum</taxon>
    </lineage>
</organism>
<accession>A0A9P1JQ10</accession>
<name>A0A9P1JQ10_9PROT</name>
<gene>
    <name evidence="1" type="ORF">AZOBR_70213</name>
</gene>
<sequence length="27" mass="3153">MILQNKCAQLQCASLVLLFFEQLEKLK</sequence>
<dbReference type="AlphaFoldDB" id="A0A9P1JQ10"/>
<dbReference type="KEGG" id="abs:AZOBR_70213"/>